<dbReference type="Gramene" id="KZM83573">
    <property type="protein sequence ID" value="KZM83573"/>
    <property type="gene ID" value="DCAR_031142"/>
</dbReference>
<reference evidence="1" key="2">
    <citation type="submission" date="2022-03" db="EMBL/GenBank/DDBJ databases">
        <title>Draft title - Genomic analysis of global carrot germplasm unveils the trajectory of domestication and the origin of high carotenoid orange carrot.</title>
        <authorList>
            <person name="Iorizzo M."/>
            <person name="Ellison S."/>
            <person name="Senalik D."/>
            <person name="Macko-Podgorni A."/>
            <person name="Grzebelus D."/>
            <person name="Bostan H."/>
            <person name="Rolling W."/>
            <person name="Curaba J."/>
            <person name="Simon P."/>
        </authorList>
    </citation>
    <scope>NUCLEOTIDE SEQUENCE</scope>
    <source>
        <tissue evidence="1">Leaf</tissue>
    </source>
</reference>
<evidence type="ECO:0000313" key="1">
    <source>
        <dbReference type="EMBL" id="WOH16573.1"/>
    </source>
</evidence>
<sequence length="72" mass="7870">MALFTKINLAIFVLILLWFYNSHSTSASSFHSQSETRNSGLVPGCASGYRKLGLMICENAGDSTKLVSEAQR</sequence>
<keyword evidence="2" id="KW-1185">Reference proteome</keyword>
<organism evidence="1 2">
    <name type="scientific">Daucus carota subsp. sativus</name>
    <name type="common">Carrot</name>
    <dbReference type="NCBI Taxonomy" id="79200"/>
    <lineage>
        <taxon>Eukaryota</taxon>
        <taxon>Viridiplantae</taxon>
        <taxon>Streptophyta</taxon>
        <taxon>Embryophyta</taxon>
        <taxon>Tracheophyta</taxon>
        <taxon>Spermatophyta</taxon>
        <taxon>Magnoliopsida</taxon>
        <taxon>eudicotyledons</taxon>
        <taxon>Gunneridae</taxon>
        <taxon>Pentapetalae</taxon>
        <taxon>asterids</taxon>
        <taxon>campanulids</taxon>
        <taxon>Apiales</taxon>
        <taxon>Apiaceae</taxon>
        <taxon>Apioideae</taxon>
        <taxon>Scandiceae</taxon>
        <taxon>Daucinae</taxon>
        <taxon>Daucus</taxon>
        <taxon>Daucus sect. Daucus</taxon>
    </lineage>
</organism>
<dbReference type="AlphaFoldDB" id="A0A175YJD3"/>
<gene>
    <name evidence="1" type="ORF">DCAR_0936129</name>
</gene>
<dbReference type="Proteomes" id="UP000077755">
    <property type="component" value="Chromosome 9"/>
</dbReference>
<dbReference type="EMBL" id="CP093351">
    <property type="protein sequence ID" value="WOH16573.1"/>
    <property type="molecule type" value="Genomic_DNA"/>
</dbReference>
<accession>A0A175YJD3</accession>
<proteinExistence type="predicted"/>
<name>A0A175YJD3_DAUCS</name>
<evidence type="ECO:0000313" key="2">
    <source>
        <dbReference type="Proteomes" id="UP000077755"/>
    </source>
</evidence>
<protein>
    <submittedName>
        <fullName evidence="1">Uncharacterized protein</fullName>
    </submittedName>
</protein>
<reference evidence="1" key="1">
    <citation type="journal article" date="2016" name="Nat. Genet.">
        <title>A high-quality carrot genome assembly provides new insights into carotenoid accumulation and asterid genome evolution.</title>
        <authorList>
            <person name="Iorizzo M."/>
            <person name="Ellison S."/>
            <person name="Senalik D."/>
            <person name="Zeng P."/>
            <person name="Satapoomin P."/>
            <person name="Huang J."/>
            <person name="Bowman M."/>
            <person name="Iovene M."/>
            <person name="Sanseverino W."/>
            <person name="Cavagnaro P."/>
            <person name="Yildiz M."/>
            <person name="Macko-Podgorni A."/>
            <person name="Moranska E."/>
            <person name="Grzebelus E."/>
            <person name="Grzebelus D."/>
            <person name="Ashrafi H."/>
            <person name="Zheng Z."/>
            <person name="Cheng S."/>
            <person name="Spooner D."/>
            <person name="Van Deynze A."/>
            <person name="Simon P."/>
        </authorList>
    </citation>
    <scope>NUCLEOTIDE SEQUENCE</scope>
    <source>
        <tissue evidence="1">Leaf</tissue>
    </source>
</reference>